<organism evidence="1 2">
    <name type="scientific">Nonomuraea aridisoli</name>
    <dbReference type="NCBI Taxonomy" id="2070368"/>
    <lineage>
        <taxon>Bacteria</taxon>
        <taxon>Bacillati</taxon>
        <taxon>Actinomycetota</taxon>
        <taxon>Actinomycetes</taxon>
        <taxon>Streptosporangiales</taxon>
        <taxon>Streptosporangiaceae</taxon>
        <taxon>Nonomuraea</taxon>
    </lineage>
</organism>
<gene>
    <name evidence="1" type="ORF">C1J01_05660</name>
</gene>
<evidence type="ECO:0000313" key="2">
    <source>
        <dbReference type="Proteomes" id="UP000249304"/>
    </source>
</evidence>
<reference evidence="1 2" key="1">
    <citation type="submission" date="2018-01" db="EMBL/GenBank/DDBJ databases">
        <title>Draft genome sequence of Nonomuraea sp. KC333.</title>
        <authorList>
            <person name="Sahin N."/>
            <person name="Saygin H."/>
            <person name="Ay H."/>
        </authorList>
    </citation>
    <scope>NUCLEOTIDE SEQUENCE [LARGE SCALE GENOMIC DNA]</scope>
    <source>
        <strain evidence="1 2">KC333</strain>
    </source>
</reference>
<evidence type="ECO:0000313" key="1">
    <source>
        <dbReference type="EMBL" id="PZG21741.1"/>
    </source>
</evidence>
<dbReference type="AlphaFoldDB" id="A0A2W2EGM5"/>
<comment type="caution">
    <text evidence="1">The sequence shown here is derived from an EMBL/GenBank/DDBJ whole genome shotgun (WGS) entry which is preliminary data.</text>
</comment>
<name>A0A2W2EGM5_9ACTN</name>
<proteinExistence type="predicted"/>
<accession>A0A2W2EGM5</accession>
<sequence length="71" mass="7495">MAHDQTSGVTRHGEGLDPSFVNPYLGSQGLVLLGHGVTAGQTVEALLDFDPEPAPRQIDAESQRAIGILQD</sequence>
<dbReference type="Proteomes" id="UP000249304">
    <property type="component" value="Unassembled WGS sequence"/>
</dbReference>
<dbReference type="EMBL" id="POUD01000014">
    <property type="protein sequence ID" value="PZG21741.1"/>
    <property type="molecule type" value="Genomic_DNA"/>
</dbReference>
<dbReference type="RefSeq" id="WP_111176762.1">
    <property type="nucleotide sequence ID" value="NZ_POUD01000014.1"/>
</dbReference>
<protein>
    <submittedName>
        <fullName evidence="1">Uncharacterized protein</fullName>
    </submittedName>
</protein>
<keyword evidence="2" id="KW-1185">Reference proteome</keyword>